<dbReference type="AlphaFoldDB" id="A0A5C5VDD9"/>
<keyword evidence="5" id="KW-0012">Acyltransferase</keyword>
<evidence type="ECO:0000259" key="4">
    <source>
        <dbReference type="PROSITE" id="PS52004"/>
    </source>
</evidence>
<name>A0A5C5VDD9_9BACT</name>
<evidence type="ECO:0000256" key="2">
    <source>
        <dbReference type="ARBA" id="ARBA00022679"/>
    </source>
</evidence>
<evidence type="ECO:0000313" key="6">
    <source>
        <dbReference type="Proteomes" id="UP000316714"/>
    </source>
</evidence>
<dbReference type="GO" id="GO:0005829">
    <property type="term" value="C:cytosol"/>
    <property type="evidence" value="ECO:0007669"/>
    <property type="project" value="TreeGrafter"/>
</dbReference>
<dbReference type="InterPro" id="IPR020841">
    <property type="entry name" value="PKS_Beta-ketoAc_synthase_dom"/>
</dbReference>
<dbReference type="OrthoDB" id="292158at2"/>
<accession>A0A5C5VDD9</accession>
<dbReference type="RefSeq" id="WP_146562603.1">
    <property type="nucleotide sequence ID" value="NZ_SIHJ01000001.1"/>
</dbReference>
<dbReference type="Proteomes" id="UP000316714">
    <property type="component" value="Unassembled WGS sequence"/>
</dbReference>
<dbReference type="EMBL" id="SIHJ01000001">
    <property type="protein sequence ID" value="TWT36023.1"/>
    <property type="molecule type" value="Genomic_DNA"/>
</dbReference>
<gene>
    <name evidence="5" type="primary">fabF_1</name>
    <name evidence="5" type="ORF">KOR34_09210</name>
</gene>
<dbReference type="InterPro" id="IPR016039">
    <property type="entry name" value="Thiolase-like"/>
</dbReference>
<comment type="caution">
    <text evidence="5">The sequence shown here is derived from an EMBL/GenBank/DDBJ whole genome shotgun (WGS) entry which is preliminary data.</text>
</comment>
<dbReference type="InterPro" id="IPR014031">
    <property type="entry name" value="Ketoacyl_synth_C"/>
</dbReference>
<dbReference type="PROSITE" id="PS52004">
    <property type="entry name" value="KS3_2"/>
    <property type="match status" value="1"/>
</dbReference>
<evidence type="ECO:0000313" key="5">
    <source>
        <dbReference type="EMBL" id="TWT36023.1"/>
    </source>
</evidence>
<feature type="domain" description="Ketosynthase family 3 (KS3)" evidence="4">
    <location>
        <begin position="7"/>
        <end position="437"/>
    </location>
</feature>
<dbReference type="EC" id="2.3.1.179" evidence="5"/>
<protein>
    <submittedName>
        <fullName evidence="5">3-oxoacyl-[acyl-carrier-protein] synthase 2</fullName>
        <ecNumber evidence="5">2.3.1.179</ecNumber>
    </submittedName>
</protein>
<dbReference type="PANTHER" id="PTHR11712">
    <property type="entry name" value="POLYKETIDE SYNTHASE-RELATED"/>
    <property type="match status" value="1"/>
</dbReference>
<keyword evidence="6" id="KW-1185">Reference proteome</keyword>
<dbReference type="Pfam" id="PF00109">
    <property type="entry name" value="ketoacyl-synt"/>
    <property type="match status" value="1"/>
</dbReference>
<dbReference type="InterPro" id="IPR014030">
    <property type="entry name" value="Ketoacyl_synth_N"/>
</dbReference>
<dbReference type="CDD" id="cd00834">
    <property type="entry name" value="KAS_I_II"/>
    <property type="match status" value="1"/>
</dbReference>
<evidence type="ECO:0000256" key="3">
    <source>
        <dbReference type="RuleBase" id="RU003694"/>
    </source>
</evidence>
<sequence length="439" mass="45346">MSTLPPASRVVITGIGLISPSGCTPDELWDALSSGRSAIGPSTLVPEQAGPMKIAAEAKGFTGAIGDFGDLDGKLKKSIRKAIKMMCRETQMAVAAAQLSLADAGLGESDCDPERTGVVLGSDYMLTMPEDYVRAVEKCAEDHRFNYGRWGDEGLAEIEPLWMLRYLPNMPASHIAIFNDLRGPNNSLTMREAAGLMAVGEAYRIISRGVASRMVAGATGTRLMPMQAIHSMQLEQLAPADGDPAKACRPFDKSRQGMVAGEGAATIVLESLEAAEARGAKIYAEVTGFGASQVADTQLSGDTQAALTNSMRAALKDADLQAGGVGHVSANALGTTDGDAAEARAISTVFGADAARVPVTALKSYFGNLGAAGGVVELVGGVLALRSGTLPRVLNYQTPDPECPVQAVREDGQPAGASVLANSVTPQGQAATVVAVAAD</sequence>
<dbReference type="PANTHER" id="PTHR11712:SF336">
    <property type="entry name" value="3-OXOACYL-[ACYL-CARRIER-PROTEIN] SYNTHASE, MITOCHONDRIAL"/>
    <property type="match status" value="1"/>
</dbReference>
<evidence type="ECO:0000256" key="1">
    <source>
        <dbReference type="ARBA" id="ARBA00008467"/>
    </source>
</evidence>
<comment type="similarity">
    <text evidence="1 3">Belongs to the thiolase-like superfamily. Beta-ketoacyl-ACP synthases family.</text>
</comment>
<dbReference type="InterPro" id="IPR000794">
    <property type="entry name" value="Beta-ketoacyl_synthase"/>
</dbReference>
<dbReference type="SUPFAM" id="SSF53901">
    <property type="entry name" value="Thiolase-like"/>
    <property type="match status" value="2"/>
</dbReference>
<keyword evidence="2 3" id="KW-0808">Transferase</keyword>
<proteinExistence type="inferred from homology"/>
<dbReference type="SMART" id="SM00825">
    <property type="entry name" value="PKS_KS"/>
    <property type="match status" value="1"/>
</dbReference>
<dbReference type="Gene3D" id="3.40.47.10">
    <property type="match status" value="2"/>
</dbReference>
<dbReference type="GO" id="GO:0004315">
    <property type="term" value="F:3-oxoacyl-[acyl-carrier-protein] synthase activity"/>
    <property type="evidence" value="ECO:0007669"/>
    <property type="project" value="UniProtKB-EC"/>
</dbReference>
<dbReference type="GO" id="GO:0006633">
    <property type="term" value="P:fatty acid biosynthetic process"/>
    <property type="evidence" value="ECO:0007669"/>
    <property type="project" value="TreeGrafter"/>
</dbReference>
<organism evidence="5 6">
    <name type="scientific">Posidoniimonas corsicana</name>
    <dbReference type="NCBI Taxonomy" id="1938618"/>
    <lineage>
        <taxon>Bacteria</taxon>
        <taxon>Pseudomonadati</taxon>
        <taxon>Planctomycetota</taxon>
        <taxon>Planctomycetia</taxon>
        <taxon>Pirellulales</taxon>
        <taxon>Lacipirellulaceae</taxon>
        <taxon>Posidoniimonas</taxon>
    </lineage>
</organism>
<reference evidence="5 6" key="1">
    <citation type="submission" date="2019-02" db="EMBL/GenBank/DDBJ databases">
        <title>Deep-cultivation of Planctomycetes and their phenomic and genomic characterization uncovers novel biology.</title>
        <authorList>
            <person name="Wiegand S."/>
            <person name="Jogler M."/>
            <person name="Boedeker C."/>
            <person name="Pinto D."/>
            <person name="Vollmers J."/>
            <person name="Rivas-Marin E."/>
            <person name="Kohn T."/>
            <person name="Peeters S.H."/>
            <person name="Heuer A."/>
            <person name="Rast P."/>
            <person name="Oberbeckmann S."/>
            <person name="Bunk B."/>
            <person name="Jeske O."/>
            <person name="Meyerdierks A."/>
            <person name="Storesund J.E."/>
            <person name="Kallscheuer N."/>
            <person name="Luecker S."/>
            <person name="Lage O.M."/>
            <person name="Pohl T."/>
            <person name="Merkel B.J."/>
            <person name="Hornburger P."/>
            <person name="Mueller R.-W."/>
            <person name="Bruemmer F."/>
            <person name="Labrenz M."/>
            <person name="Spormann A.M."/>
            <person name="Op Den Camp H."/>
            <person name="Overmann J."/>
            <person name="Amann R."/>
            <person name="Jetten M.S.M."/>
            <person name="Mascher T."/>
            <person name="Medema M.H."/>
            <person name="Devos D.P."/>
            <person name="Kaster A.-K."/>
            <person name="Ovreas L."/>
            <person name="Rohde M."/>
            <person name="Galperin M.Y."/>
            <person name="Jogler C."/>
        </authorList>
    </citation>
    <scope>NUCLEOTIDE SEQUENCE [LARGE SCALE GENOMIC DNA]</scope>
    <source>
        <strain evidence="5 6">KOR34</strain>
    </source>
</reference>
<dbReference type="Pfam" id="PF02801">
    <property type="entry name" value="Ketoacyl-synt_C"/>
    <property type="match status" value="1"/>
</dbReference>